<dbReference type="PANTHER" id="PTHR48017">
    <property type="entry name" value="OS05G0424000 PROTEIN-RELATED"/>
    <property type="match status" value="1"/>
</dbReference>
<dbReference type="GO" id="GO:0009734">
    <property type="term" value="P:auxin-activated signaling pathway"/>
    <property type="evidence" value="ECO:0007669"/>
    <property type="project" value="UniProtKB-KW"/>
</dbReference>
<evidence type="ECO:0000256" key="6">
    <source>
        <dbReference type="ARBA" id="ARBA00022970"/>
    </source>
</evidence>
<sequence length="460" mass="50922">MSNLTQSTTLPQQNNQDERGNEQAGDKTISQQQIDASNWLPITADRNAKWYYSAFHNVTATVGAGILGLPYAMSQLGWIPGITVIVLSWLITFYSFWQLVELHESVPGKRFDRYPELGQHCFGPKLGYWIIMPQQTTVQVASGIVYCVTGGKSLKKVFELLIPAWGDIRTTYFILFFICLQFVISQSPNFNSLKGVSLLAAVMSCGYSLIAFVASTIQGTKQHENMSYGVRSSTTAGQVFDILNGCGTIAFAFAGHSVSLEIQATIPSTPEKPSKYAMWKGVVVAYVIVAFCYVPVAVSGYWAYGRLVEDDVLISLDKPAWLIAAANFMVFLHVIGSYQVFSMPVFDQIEQYLVENRGFTPGRPLRIIARSLYVAAAGFVAMCIPFFGGLLGLFGGLVFSSISFYMPCVMWLITQKPKAFSFHWLTSWVCIVMGVLLAVLSPIGGARTIYMQAKTYHFFS</sequence>
<reference evidence="14 15" key="1">
    <citation type="journal article" date="2018" name="Nat. Genet.">
        <title>The Rosa genome provides new insights in the design of modern roses.</title>
        <authorList>
            <person name="Bendahmane M."/>
        </authorList>
    </citation>
    <scope>NUCLEOTIDE SEQUENCE [LARGE SCALE GENOMIC DNA]</scope>
    <source>
        <strain evidence="15">cv. Old Blush</strain>
    </source>
</reference>
<evidence type="ECO:0000256" key="12">
    <source>
        <dbReference type="SAM" id="Phobius"/>
    </source>
</evidence>
<dbReference type="GO" id="GO:0015293">
    <property type="term" value="F:symporter activity"/>
    <property type="evidence" value="ECO:0007669"/>
    <property type="project" value="UniProtKB-KW"/>
</dbReference>
<feature type="transmembrane region" description="Helical" evidence="12">
    <location>
        <begin position="76"/>
        <end position="97"/>
    </location>
</feature>
<evidence type="ECO:0000256" key="2">
    <source>
        <dbReference type="ARBA" id="ARBA00005590"/>
    </source>
</evidence>
<dbReference type="EMBL" id="PDCK01000042">
    <property type="protein sequence ID" value="PRQ38503.1"/>
    <property type="molecule type" value="Genomic_DNA"/>
</dbReference>
<dbReference type="Gramene" id="PRQ38503">
    <property type="protein sequence ID" value="PRQ38503"/>
    <property type="gene ID" value="RchiOBHm_Chr4g0414671"/>
</dbReference>
<dbReference type="GO" id="GO:0006865">
    <property type="term" value="P:amino acid transport"/>
    <property type="evidence" value="ECO:0007669"/>
    <property type="project" value="UniProtKB-KW"/>
</dbReference>
<keyword evidence="5" id="KW-0769">Symport</keyword>
<dbReference type="OMA" id="NYGRRSH"/>
<dbReference type="Proteomes" id="UP000238479">
    <property type="component" value="Chromosome 4"/>
</dbReference>
<gene>
    <name evidence="14" type="ORF">RchiOBHm_Chr4g0414671</name>
</gene>
<comment type="subcellular location">
    <subcellularLocation>
        <location evidence="1">Endomembrane system</location>
        <topology evidence="1">Multi-pass membrane protein</topology>
    </subcellularLocation>
</comment>
<dbReference type="STRING" id="74649.A0A2P6QWC6"/>
<evidence type="ECO:0000256" key="10">
    <source>
        <dbReference type="ARBA" id="ARBA00045588"/>
    </source>
</evidence>
<feature type="transmembrane region" description="Helical" evidence="12">
    <location>
        <begin position="196"/>
        <end position="217"/>
    </location>
</feature>
<evidence type="ECO:0000313" key="14">
    <source>
        <dbReference type="EMBL" id="PRQ38503.1"/>
    </source>
</evidence>
<evidence type="ECO:0000256" key="5">
    <source>
        <dbReference type="ARBA" id="ARBA00022847"/>
    </source>
</evidence>
<keyword evidence="4 12" id="KW-0812">Transmembrane</keyword>
<feature type="compositionally biased region" description="Basic and acidic residues" evidence="11">
    <location>
        <begin position="16"/>
        <end position="25"/>
    </location>
</feature>
<feature type="transmembrane region" description="Helical" evidence="12">
    <location>
        <begin position="50"/>
        <end position="69"/>
    </location>
</feature>
<feature type="transmembrane region" description="Helical" evidence="12">
    <location>
        <begin position="324"/>
        <end position="346"/>
    </location>
</feature>
<feature type="domain" description="Amino acid transporter transmembrane" evidence="13">
    <location>
        <begin position="47"/>
        <end position="444"/>
    </location>
</feature>
<feature type="transmembrane region" description="Helical" evidence="12">
    <location>
        <begin position="425"/>
        <end position="450"/>
    </location>
</feature>
<dbReference type="OrthoDB" id="40134at2759"/>
<evidence type="ECO:0000256" key="3">
    <source>
        <dbReference type="ARBA" id="ARBA00022448"/>
    </source>
</evidence>
<dbReference type="AlphaFoldDB" id="A0A2P6QWC6"/>
<accession>A0A2P6QWC6</accession>
<evidence type="ECO:0000256" key="1">
    <source>
        <dbReference type="ARBA" id="ARBA00004127"/>
    </source>
</evidence>
<keyword evidence="15" id="KW-1185">Reference proteome</keyword>
<organism evidence="14 15">
    <name type="scientific">Rosa chinensis</name>
    <name type="common">China rose</name>
    <dbReference type="NCBI Taxonomy" id="74649"/>
    <lineage>
        <taxon>Eukaryota</taxon>
        <taxon>Viridiplantae</taxon>
        <taxon>Streptophyta</taxon>
        <taxon>Embryophyta</taxon>
        <taxon>Tracheophyta</taxon>
        <taxon>Spermatophyta</taxon>
        <taxon>Magnoliopsida</taxon>
        <taxon>eudicotyledons</taxon>
        <taxon>Gunneridae</taxon>
        <taxon>Pentapetalae</taxon>
        <taxon>rosids</taxon>
        <taxon>fabids</taxon>
        <taxon>Rosales</taxon>
        <taxon>Rosaceae</taxon>
        <taxon>Rosoideae</taxon>
        <taxon>Rosoideae incertae sedis</taxon>
        <taxon>Rosa</taxon>
    </lineage>
</organism>
<evidence type="ECO:0000256" key="9">
    <source>
        <dbReference type="ARBA" id="ARBA00023294"/>
    </source>
</evidence>
<comment type="caution">
    <text evidence="14">The sequence shown here is derived from an EMBL/GenBank/DDBJ whole genome shotgun (WGS) entry which is preliminary data.</text>
</comment>
<evidence type="ECO:0000256" key="7">
    <source>
        <dbReference type="ARBA" id="ARBA00022989"/>
    </source>
</evidence>
<feature type="transmembrane region" description="Helical" evidence="12">
    <location>
        <begin position="160"/>
        <end position="184"/>
    </location>
</feature>
<feature type="transmembrane region" description="Helical" evidence="12">
    <location>
        <begin position="367"/>
        <end position="387"/>
    </location>
</feature>
<keyword evidence="6" id="KW-0029">Amino-acid transport</keyword>
<dbReference type="Pfam" id="PF01490">
    <property type="entry name" value="Aa_trans"/>
    <property type="match status" value="1"/>
</dbReference>
<keyword evidence="9" id="KW-0927">Auxin signaling pathway</keyword>
<keyword evidence="7 12" id="KW-1133">Transmembrane helix</keyword>
<evidence type="ECO:0000313" key="15">
    <source>
        <dbReference type="Proteomes" id="UP000238479"/>
    </source>
</evidence>
<comment type="similarity">
    <text evidence="2">Belongs to the amino acid/polyamine transporter 2 family. Amino acid/auxin permease (AAAP) (TC 2.A.18.1) subfamily.</text>
</comment>
<feature type="region of interest" description="Disordered" evidence="11">
    <location>
        <begin position="1"/>
        <end position="30"/>
    </location>
</feature>
<evidence type="ECO:0000256" key="4">
    <source>
        <dbReference type="ARBA" id="ARBA00022692"/>
    </source>
</evidence>
<name>A0A2P6QWC6_ROSCH</name>
<keyword evidence="8 12" id="KW-0472">Membrane</keyword>
<evidence type="ECO:0000256" key="8">
    <source>
        <dbReference type="ARBA" id="ARBA00023136"/>
    </source>
</evidence>
<dbReference type="Gene3D" id="1.20.1740.10">
    <property type="entry name" value="Amino acid/polyamine transporter I"/>
    <property type="match status" value="1"/>
</dbReference>
<dbReference type="InterPro" id="IPR013057">
    <property type="entry name" value="AA_transpt_TM"/>
</dbReference>
<comment type="function">
    <text evidence="10">Carrier protein involved in proton-driven auxin influx. Mediates the formation of auxin gradient from developing leaves (site of auxin biosynthesis) to tips by contributing to the loading of auxin in vascular tissues and facilitating acropetal (base to tip) auxin transport within inner tissues of the root apex, and basipetal (tip to base) auxin transport within outer tissues of the root apex. May be involved in lateral roots and nodules formation.</text>
</comment>
<feature type="transmembrane region" description="Helical" evidence="12">
    <location>
        <begin position="282"/>
        <end position="304"/>
    </location>
</feature>
<proteinExistence type="inferred from homology"/>
<protein>
    <submittedName>
        <fullName evidence="14">Putative amino acid transporter, transmembrane domain-containing protein</fullName>
    </submittedName>
</protein>
<dbReference type="GO" id="GO:0012505">
    <property type="term" value="C:endomembrane system"/>
    <property type="evidence" value="ECO:0007669"/>
    <property type="project" value="UniProtKB-SubCell"/>
</dbReference>
<evidence type="ECO:0000259" key="13">
    <source>
        <dbReference type="Pfam" id="PF01490"/>
    </source>
</evidence>
<keyword evidence="3" id="KW-0813">Transport</keyword>
<evidence type="ECO:0000256" key="11">
    <source>
        <dbReference type="SAM" id="MobiDB-lite"/>
    </source>
</evidence>
<feature type="compositionally biased region" description="Polar residues" evidence="11">
    <location>
        <begin position="1"/>
        <end position="15"/>
    </location>
</feature>